<evidence type="ECO:0000256" key="4">
    <source>
        <dbReference type="ARBA" id="ARBA00023163"/>
    </source>
</evidence>
<keyword evidence="5" id="KW-0539">Nucleus</keyword>
<comment type="subcellular location">
    <subcellularLocation>
        <location evidence="1">Nucleus</location>
    </subcellularLocation>
</comment>
<dbReference type="SMART" id="SM01401">
    <property type="entry name" value="Sds3"/>
    <property type="match status" value="1"/>
</dbReference>
<dbReference type="AlphaFoldDB" id="A0AAD5KCV7"/>
<keyword evidence="9" id="KW-1185">Reference proteome</keyword>
<name>A0AAD5KCV7_9FUNG</name>
<feature type="region of interest" description="Disordered" evidence="7">
    <location>
        <begin position="469"/>
        <end position="517"/>
    </location>
</feature>
<dbReference type="Proteomes" id="UP001209540">
    <property type="component" value="Unassembled WGS sequence"/>
</dbReference>
<evidence type="ECO:0000256" key="3">
    <source>
        <dbReference type="ARBA" id="ARBA00023015"/>
    </source>
</evidence>
<dbReference type="PANTHER" id="PTHR21964">
    <property type="entry name" value="BREAST CANCER METASTASIS-SUPPRESSOR 1"/>
    <property type="match status" value="1"/>
</dbReference>
<keyword evidence="4" id="KW-0804">Transcription</keyword>
<feature type="region of interest" description="Disordered" evidence="7">
    <location>
        <begin position="16"/>
        <end position="329"/>
    </location>
</feature>
<dbReference type="GO" id="GO:0010468">
    <property type="term" value="P:regulation of gene expression"/>
    <property type="evidence" value="ECO:0007669"/>
    <property type="project" value="UniProtKB-ARBA"/>
</dbReference>
<evidence type="ECO:0000313" key="8">
    <source>
        <dbReference type="EMBL" id="KAI9266592.1"/>
    </source>
</evidence>
<evidence type="ECO:0000256" key="2">
    <source>
        <dbReference type="ARBA" id="ARBA00022491"/>
    </source>
</evidence>
<evidence type="ECO:0000256" key="6">
    <source>
        <dbReference type="SAM" id="Coils"/>
    </source>
</evidence>
<proteinExistence type="predicted"/>
<accession>A0AAD5KCV7</accession>
<feature type="compositionally biased region" description="Low complexity" evidence="7">
    <location>
        <begin position="69"/>
        <end position="81"/>
    </location>
</feature>
<feature type="coiled-coil region" evidence="6">
    <location>
        <begin position="373"/>
        <end position="426"/>
    </location>
</feature>
<sequence>MLPQFGYIVAQAGADARLPSHTGPPSGLPPPPPHSSGSNAMPNQYRHDTSSATPPRDRSYFPRHPSPAPSSSSTSSMQPSLPVLPPPVPYMYASSDYSYQRPYYPGHPAAPTTPAVSAAVVPQQHHHQPPSQSQQQVQAPPPPPPSQSAQVMHHHQQQQQQPHRHHQQQQQHHHPSTNTTTSSTSFRPLPPKWRDEPQQLTQHQHHAPPSTITATTTTSSTTIPRTPPAPSSVWHAPTPPPPPSQQVIPPQHQQQRPPSVPPAQQQLIQQQQPPSAPLQKQSSTSSFHPPTHHDTNYDYDPYHSQYESQWDQDDQGGGGSSETHQNKKMRNLRECNDLLTTMNNEFLEHSTVIYHNKLQSLQEELRSIQEGTHEAFMEEIADLEKEREKAIFNAQCLMDYHVSGLKRRYETDVNAAEHDYELERQNLHDTIVAAIEDRRKQVKEDRDHGFDVKDLFRDAYHRVNNSRRNLRKRQHFDQRSSGASPSRHENTRRRQNRPSNMYSINGPISQREEDDLEQEFAVMKGLKRPTAAAQ</sequence>
<organism evidence="8 9">
    <name type="scientific">Phascolomyces articulosus</name>
    <dbReference type="NCBI Taxonomy" id="60185"/>
    <lineage>
        <taxon>Eukaryota</taxon>
        <taxon>Fungi</taxon>
        <taxon>Fungi incertae sedis</taxon>
        <taxon>Mucoromycota</taxon>
        <taxon>Mucoromycotina</taxon>
        <taxon>Mucoromycetes</taxon>
        <taxon>Mucorales</taxon>
        <taxon>Lichtheimiaceae</taxon>
        <taxon>Phascolomyces</taxon>
    </lineage>
</organism>
<keyword evidence="3" id="KW-0805">Transcription regulation</keyword>
<dbReference type="EMBL" id="JAIXMP010000010">
    <property type="protein sequence ID" value="KAI9266592.1"/>
    <property type="molecule type" value="Genomic_DNA"/>
</dbReference>
<protein>
    <submittedName>
        <fullName evidence="8">Sds3-like-domain-containing protein</fullName>
    </submittedName>
</protein>
<feature type="compositionally biased region" description="Low complexity" evidence="7">
    <location>
        <begin position="245"/>
        <end position="289"/>
    </location>
</feature>
<feature type="compositionally biased region" description="Low complexity" evidence="7">
    <location>
        <begin position="107"/>
        <end position="138"/>
    </location>
</feature>
<evidence type="ECO:0000313" key="9">
    <source>
        <dbReference type="Proteomes" id="UP001209540"/>
    </source>
</evidence>
<feature type="compositionally biased region" description="Basic and acidic residues" evidence="7">
    <location>
        <begin position="45"/>
        <end position="60"/>
    </location>
</feature>
<reference evidence="8" key="1">
    <citation type="journal article" date="2022" name="IScience">
        <title>Evolution of zygomycete secretomes and the origins of terrestrial fungal ecologies.</title>
        <authorList>
            <person name="Chang Y."/>
            <person name="Wang Y."/>
            <person name="Mondo S."/>
            <person name="Ahrendt S."/>
            <person name="Andreopoulos W."/>
            <person name="Barry K."/>
            <person name="Beard J."/>
            <person name="Benny G.L."/>
            <person name="Blankenship S."/>
            <person name="Bonito G."/>
            <person name="Cuomo C."/>
            <person name="Desiro A."/>
            <person name="Gervers K.A."/>
            <person name="Hundley H."/>
            <person name="Kuo A."/>
            <person name="LaButti K."/>
            <person name="Lang B.F."/>
            <person name="Lipzen A."/>
            <person name="O'Donnell K."/>
            <person name="Pangilinan J."/>
            <person name="Reynolds N."/>
            <person name="Sandor L."/>
            <person name="Smith M.E."/>
            <person name="Tsang A."/>
            <person name="Grigoriev I.V."/>
            <person name="Stajich J.E."/>
            <person name="Spatafora J.W."/>
        </authorList>
    </citation>
    <scope>NUCLEOTIDE SEQUENCE</scope>
    <source>
        <strain evidence="8">RSA 2281</strain>
    </source>
</reference>
<keyword evidence="2" id="KW-0678">Repressor</keyword>
<feature type="compositionally biased region" description="Low complexity" evidence="7">
    <location>
        <begin position="207"/>
        <end position="224"/>
    </location>
</feature>
<feature type="compositionally biased region" description="Basic residues" evidence="7">
    <location>
        <begin position="152"/>
        <end position="175"/>
    </location>
</feature>
<evidence type="ECO:0000256" key="7">
    <source>
        <dbReference type="SAM" id="MobiDB-lite"/>
    </source>
</evidence>
<dbReference type="InterPro" id="IPR013907">
    <property type="entry name" value="Sds3"/>
</dbReference>
<dbReference type="Pfam" id="PF08598">
    <property type="entry name" value="Sds3"/>
    <property type="match status" value="1"/>
</dbReference>
<evidence type="ECO:0000256" key="5">
    <source>
        <dbReference type="ARBA" id="ARBA00023242"/>
    </source>
</evidence>
<evidence type="ECO:0000256" key="1">
    <source>
        <dbReference type="ARBA" id="ARBA00004123"/>
    </source>
</evidence>
<comment type="caution">
    <text evidence="8">The sequence shown here is derived from an EMBL/GenBank/DDBJ whole genome shotgun (WGS) entry which is preliminary data.</text>
</comment>
<feature type="compositionally biased region" description="Polar residues" evidence="7">
    <location>
        <begin position="497"/>
        <end position="508"/>
    </location>
</feature>
<reference evidence="8" key="2">
    <citation type="submission" date="2023-02" db="EMBL/GenBank/DDBJ databases">
        <authorList>
            <consortium name="DOE Joint Genome Institute"/>
            <person name="Mondo S.J."/>
            <person name="Chang Y."/>
            <person name="Wang Y."/>
            <person name="Ahrendt S."/>
            <person name="Andreopoulos W."/>
            <person name="Barry K."/>
            <person name="Beard J."/>
            <person name="Benny G.L."/>
            <person name="Blankenship S."/>
            <person name="Bonito G."/>
            <person name="Cuomo C."/>
            <person name="Desiro A."/>
            <person name="Gervers K.A."/>
            <person name="Hundley H."/>
            <person name="Kuo A."/>
            <person name="LaButti K."/>
            <person name="Lang B.F."/>
            <person name="Lipzen A."/>
            <person name="O'Donnell K."/>
            <person name="Pangilinan J."/>
            <person name="Reynolds N."/>
            <person name="Sandor L."/>
            <person name="Smith M.W."/>
            <person name="Tsang A."/>
            <person name="Grigoriev I.V."/>
            <person name="Stajich J.E."/>
            <person name="Spatafora J.W."/>
        </authorList>
    </citation>
    <scope>NUCLEOTIDE SEQUENCE</scope>
    <source>
        <strain evidence="8">RSA 2281</strain>
    </source>
</reference>
<keyword evidence="6" id="KW-0175">Coiled coil</keyword>
<dbReference type="GO" id="GO:0005654">
    <property type="term" value="C:nucleoplasm"/>
    <property type="evidence" value="ECO:0007669"/>
    <property type="project" value="UniProtKB-ARBA"/>
</dbReference>
<gene>
    <name evidence="8" type="ORF">BDA99DRAFT_506116</name>
</gene>
<feature type="compositionally biased region" description="Low complexity" evidence="7">
    <location>
        <begin position="176"/>
        <end position="185"/>
    </location>
</feature>